<dbReference type="GO" id="GO:0005886">
    <property type="term" value="C:plasma membrane"/>
    <property type="evidence" value="ECO:0007669"/>
    <property type="project" value="UniProtKB-SubCell"/>
</dbReference>
<feature type="transmembrane region" description="Helical" evidence="10">
    <location>
        <begin position="363"/>
        <end position="381"/>
    </location>
</feature>
<keyword evidence="7 10" id="KW-0472">Membrane</keyword>
<dbReference type="Pfam" id="PF03023">
    <property type="entry name" value="MurJ"/>
    <property type="match status" value="1"/>
</dbReference>
<protein>
    <recommendedName>
        <fullName evidence="10">Probable lipid II flippase MurJ</fullName>
    </recommendedName>
</protein>
<dbReference type="CDD" id="cd13123">
    <property type="entry name" value="MATE_MurJ_like"/>
    <property type="match status" value="1"/>
</dbReference>
<evidence type="ECO:0000256" key="11">
    <source>
        <dbReference type="PIRNR" id="PIRNR002869"/>
    </source>
</evidence>
<sequence>MNLVRATATIGGLTLISRILGFVRDMLMARFVGAGLASDAFLIAWRLPNLFRALFAEGAFASAFVPMFNRTLGEAESKGHPAPLRAALDFTEQVLSVLLPLLIVFTIIMMFAAAPIVWAMTGGFPDGGADKFDLTVQLTRITFPYLALISLVSLLGGILNSLQRFWVNAAAPILLNICMIVGLIFFRGHSEIDTARTQAIAVTVSGVMQLGWLMLSCRQAGVSLRLRKPSLSPQVRKLLAIIWPAALGAGAVQFNLLISTTLAARFLPQGAVSYLYYADRLNQLPLGLIGIGVGTAILPTLSRQIGGGNDAAANHTQNRAMELSLLLTLPATAAFIVSAVPLIRATLQHGVFSAADTIASANALAAFSIGLPAYVLIKVLTPGFYARADTRTPVRIALLAMLVNLVGNLILIWPMGHVGLALSTAVSAWVNVGLLYLTLHRRGQFSIDAQLRRRTIRLLGATIAMTALLLVLNPIVDAHSGRGLIERIVAVGLMIAAGGIVYFGAAFALRAYGLAELKQQLRRRPPAA</sequence>
<dbReference type="PIRSF" id="PIRSF002869">
    <property type="entry name" value="MviN"/>
    <property type="match status" value="1"/>
</dbReference>
<dbReference type="PRINTS" id="PR01806">
    <property type="entry name" value="VIRFACTRMVIN"/>
</dbReference>
<dbReference type="GO" id="GO:0071555">
    <property type="term" value="P:cell wall organization"/>
    <property type="evidence" value="ECO:0007669"/>
    <property type="project" value="UniProtKB-UniRule"/>
</dbReference>
<feature type="transmembrane region" description="Helical" evidence="10">
    <location>
        <begin position="141"/>
        <end position="159"/>
    </location>
</feature>
<dbReference type="HAMAP" id="MF_02078">
    <property type="entry name" value="MurJ_MviN"/>
    <property type="match status" value="1"/>
</dbReference>
<feature type="transmembrane region" description="Helical" evidence="10">
    <location>
        <begin position="166"/>
        <end position="186"/>
    </location>
</feature>
<evidence type="ECO:0000256" key="10">
    <source>
        <dbReference type="HAMAP-Rule" id="MF_02078"/>
    </source>
</evidence>
<dbReference type="AlphaFoldDB" id="A0A2W5A7H0"/>
<dbReference type="Proteomes" id="UP000249066">
    <property type="component" value="Unassembled WGS sequence"/>
</dbReference>
<dbReference type="PANTHER" id="PTHR47019">
    <property type="entry name" value="LIPID II FLIPPASE MURJ"/>
    <property type="match status" value="1"/>
</dbReference>
<evidence type="ECO:0000256" key="2">
    <source>
        <dbReference type="ARBA" id="ARBA00022475"/>
    </source>
</evidence>
<dbReference type="GO" id="GO:0008360">
    <property type="term" value="P:regulation of cell shape"/>
    <property type="evidence" value="ECO:0007669"/>
    <property type="project" value="UniProtKB-UniRule"/>
</dbReference>
<evidence type="ECO:0000256" key="1">
    <source>
        <dbReference type="ARBA" id="ARBA00004651"/>
    </source>
</evidence>
<feature type="transmembrane region" description="Helical" evidence="10">
    <location>
        <begin position="488"/>
        <end position="513"/>
    </location>
</feature>
<keyword evidence="10 11" id="KW-0813">Transport</keyword>
<dbReference type="GO" id="GO:0015648">
    <property type="term" value="F:lipid-linked peptidoglycan transporter activity"/>
    <property type="evidence" value="ECO:0007669"/>
    <property type="project" value="UniProtKB-UniRule"/>
</dbReference>
<dbReference type="InterPro" id="IPR051050">
    <property type="entry name" value="Lipid_II_flippase_MurJ/MviN"/>
</dbReference>
<dbReference type="InterPro" id="IPR004268">
    <property type="entry name" value="MurJ"/>
</dbReference>
<evidence type="ECO:0000256" key="4">
    <source>
        <dbReference type="ARBA" id="ARBA00022960"/>
    </source>
</evidence>
<keyword evidence="10 11" id="KW-0961">Cell wall biogenesis/degradation</keyword>
<accession>A0A2W5A7H0</accession>
<feature type="transmembrane region" description="Helical" evidence="10">
    <location>
        <begin position="393"/>
        <end position="413"/>
    </location>
</feature>
<evidence type="ECO:0000313" key="12">
    <source>
        <dbReference type="EMBL" id="PZO89316.1"/>
    </source>
</evidence>
<evidence type="ECO:0000256" key="8">
    <source>
        <dbReference type="ARBA" id="ARBA00060041"/>
    </source>
</evidence>
<feature type="transmembrane region" description="Helical" evidence="10">
    <location>
        <begin position="198"/>
        <end position="217"/>
    </location>
</feature>
<name>A0A2W5A7H0_9SPHN</name>
<evidence type="ECO:0000313" key="13">
    <source>
        <dbReference type="Proteomes" id="UP000249066"/>
    </source>
</evidence>
<dbReference type="EMBL" id="QFNN01000064">
    <property type="protein sequence ID" value="PZO89316.1"/>
    <property type="molecule type" value="Genomic_DNA"/>
</dbReference>
<keyword evidence="3 10" id="KW-0812">Transmembrane</keyword>
<keyword evidence="5 10" id="KW-0573">Peptidoglycan synthesis</keyword>
<feature type="transmembrane region" description="Helical" evidence="10">
    <location>
        <begin position="323"/>
        <end position="343"/>
    </location>
</feature>
<gene>
    <name evidence="12" type="primary">mviN</name>
    <name evidence="10" type="synonym">murJ</name>
    <name evidence="12" type="ORF">DI623_10660</name>
</gene>
<dbReference type="GO" id="GO:0034204">
    <property type="term" value="P:lipid translocation"/>
    <property type="evidence" value="ECO:0007669"/>
    <property type="project" value="TreeGrafter"/>
</dbReference>
<feature type="transmembrane region" description="Helical" evidence="10">
    <location>
        <begin position="238"/>
        <end position="264"/>
    </location>
</feature>
<dbReference type="GO" id="GO:0009252">
    <property type="term" value="P:peptidoglycan biosynthetic process"/>
    <property type="evidence" value="ECO:0007669"/>
    <property type="project" value="UniProtKB-UniRule"/>
</dbReference>
<dbReference type="PANTHER" id="PTHR47019:SF1">
    <property type="entry name" value="LIPID II FLIPPASE MURJ"/>
    <property type="match status" value="1"/>
</dbReference>
<evidence type="ECO:0000256" key="7">
    <source>
        <dbReference type="ARBA" id="ARBA00023136"/>
    </source>
</evidence>
<evidence type="ECO:0000256" key="5">
    <source>
        <dbReference type="ARBA" id="ARBA00022984"/>
    </source>
</evidence>
<evidence type="ECO:0000256" key="3">
    <source>
        <dbReference type="ARBA" id="ARBA00022692"/>
    </source>
</evidence>
<feature type="transmembrane region" description="Helical" evidence="10">
    <location>
        <begin position="284"/>
        <end position="302"/>
    </location>
</feature>
<comment type="pathway">
    <text evidence="10">Cell wall biogenesis; peptidoglycan biosynthesis.</text>
</comment>
<keyword evidence="4 10" id="KW-0133">Cell shape</keyword>
<organism evidence="12 13">
    <name type="scientific">Sphingomonas sanxanigenens</name>
    <dbReference type="NCBI Taxonomy" id="397260"/>
    <lineage>
        <taxon>Bacteria</taxon>
        <taxon>Pseudomonadati</taxon>
        <taxon>Pseudomonadota</taxon>
        <taxon>Alphaproteobacteria</taxon>
        <taxon>Sphingomonadales</taxon>
        <taxon>Sphingomonadaceae</taxon>
        <taxon>Sphingomonas</taxon>
    </lineage>
</organism>
<feature type="transmembrane region" description="Helical" evidence="10">
    <location>
        <begin position="419"/>
        <end position="437"/>
    </location>
</feature>
<keyword evidence="6 10" id="KW-1133">Transmembrane helix</keyword>
<comment type="similarity">
    <text evidence="9 10 11">Belongs to the MurJ/MviN family.</text>
</comment>
<feature type="transmembrane region" description="Helical" evidence="10">
    <location>
        <begin position="94"/>
        <end position="121"/>
    </location>
</feature>
<dbReference type="UniPathway" id="UPA00219"/>
<dbReference type="NCBIfam" id="TIGR01695">
    <property type="entry name" value="murJ_mviN"/>
    <property type="match status" value="1"/>
</dbReference>
<comment type="subcellular location">
    <subcellularLocation>
        <location evidence="10">Cell inner membrane</location>
        <topology evidence="10">Multi-pass membrane protein</topology>
    </subcellularLocation>
    <subcellularLocation>
        <location evidence="1">Cell membrane</location>
        <topology evidence="1">Multi-pass membrane protein</topology>
    </subcellularLocation>
</comment>
<feature type="transmembrane region" description="Helical" evidence="10">
    <location>
        <begin position="458"/>
        <end position="476"/>
    </location>
</feature>
<proteinExistence type="inferred from homology"/>
<keyword evidence="10" id="KW-0997">Cell inner membrane</keyword>
<reference evidence="12 13" key="1">
    <citation type="submission" date="2017-08" db="EMBL/GenBank/DDBJ databases">
        <title>Infants hospitalized years apart are colonized by the same room-sourced microbial strains.</title>
        <authorList>
            <person name="Brooks B."/>
            <person name="Olm M.R."/>
            <person name="Firek B.A."/>
            <person name="Baker R."/>
            <person name="Thomas B.C."/>
            <person name="Morowitz M.J."/>
            <person name="Banfield J.F."/>
        </authorList>
    </citation>
    <scope>NUCLEOTIDE SEQUENCE [LARGE SCALE GENOMIC DNA]</scope>
    <source>
        <strain evidence="12">S2_018_000_R2_101</strain>
    </source>
</reference>
<keyword evidence="2 10" id="KW-1003">Cell membrane</keyword>
<comment type="function">
    <text evidence="8 10 11">Involved in peptidoglycan biosynthesis. Transports lipid-linked peptidoglycan precursors from the inner to the outer leaflet of the cytoplasmic membrane.</text>
</comment>
<comment type="caution">
    <text evidence="12">The sequence shown here is derived from an EMBL/GenBank/DDBJ whole genome shotgun (WGS) entry which is preliminary data.</text>
</comment>
<evidence type="ECO:0000256" key="9">
    <source>
        <dbReference type="ARBA" id="ARBA00061532"/>
    </source>
</evidence>
<evidence type="ECO:0000256" key="6">
    <source>
        <dbReference type="ARBA" id="ARBA00022989"/>
    </source>
</evidence>